<sequence>MEFCSHDETMLAFIADLMGKNASGILDTLMNTKHFLPKPVSASLHELLYKILGNSNFKLSFAKVFVSHYPKFFEDSAAAESAAIGITSANKYSEHAILNSFSVQIFTIPTLTPKLVIESRLLEMLLGTLKEFFLACAGEDGRLLGSKGLLVKRMYYRILEDIRYVMNHFEAAKYVAERKSELSRAWLHLLAFVQGMYPQRRMTGIHVEEDNEVWSSVYSLENQMASIHSLFVAGAASNASLEETYLSTPCGSFGLAKEALGNREFQQACQNWMCIERVQRDKWC</sequence>
<dbReference type="STRING" id="3218.A0A2K1IMR2"/>
<dbReference type="PANTHER" id="PTHR21497:SF53">
    <property type="entry name" value="E3 UBIQUITIN-PROTEIN LIGASE PRT6"/>
    <property type="match status" value="1"/>
</dbReference>
<dbReference type="InterPro" id="IPR039164">
    <property type="entry name" value="UBR1-like"/>
</dbReference>
<protein>
    <recommendedName>
        <fullName evidence="1">E3 ubiquitin-protein ligase</fullName>
        <ecNumber evidence="1">2.3.2.27</ecNumber>
    </recommendedName>
</protein>
<dbReference type="Gramene" id="Pp3c22_8160V3.2">
    <property type="protein sequence ID" value="Pp3c22_8160V3.2"/>
    <property type="gene ID" value="Pp3c22_8160"/>
</dbReference>
<dbReference type="PaxDb" id="3218-PP1S12_160V6.1"/>
<reference evidence="2 4" key="1">
    <citation type="journal article" date="2008" name="Science">
        <title>The Physcomitrella genome reveals evolutionary insights into the conquest of land by plants.</title>
        <authorList>
            <person name="Rensing S."/>
            <person name="Lang D."/>
            <person name="Zimmer A."/>
            <person name="Terry A."/>
            <person name="Salamov A."/>
            <person name="Shapiro H."/>
            <person name="Nishiyama T."/>
            <person name="Perroud P.-F."/>
            <person name="Lindquist E."/>
            <person name="Kamisugi Y."/>
            <person name="Tanahashi T."/>
            <person name="Sakakibara K."/>
            <person name="Fujita T."/>
            <person name="Oishi K."/>
            <person name="Shin-I T."/>
            <person name="Kuroki Y."/>
            <person name="Toyoda A."/>
            <person name="Suzuki Y."/>
            <person name="Hashimoto A."/>
            <person name="Yamaguchi K."/>
            <person name="Sugano A."/>
            <person name="Kohara Y."/>
            <person name="Fujiyama A."/>
            <person name="Anterola A."/>
            <person name="Aoki S."/>
            <person name="Ashton N."/>
            <person name="Barbazuk W.B."/>
            <person name="Barker E."/>
            <person name="Bennetzen J."/>
            <person name="Bezanilla M."/>
            <person name="Blankenship R."/>
            <person name="Cho S.H."/>
            <person name="Dutcher S."/>
            <person name="Estelle M."/>
            <person name="Fawcett J.A."/>
            <person name="Gundlach H."/>
            <person name="Hanada K."/>
            <person name="Heyl A."/>
            <person name="Hicks K.A."/>
            <person name="Hugh J."/>
            <person name="Lohr M."/>
            <person name="Mayer K."/>
            <person name="Melkozernov A."/>
            <person name="Murata T."/>
            <person name="Nelson D."/>
            <person name="Pils B."/>
            <person name="Prigge M."/>
            <person name="Reiss B."/>
            <person name="Renner T."/>
            <person name="Rombauts S."/>
            <person name="Rushton P."/>
            <person name="Sanderfoot A."/>
            <person name="Schween G."/>
            <person name="Shiu S.-H."/>
            <person name="Stueber K."/>
            <person name="Theodoulou F.L."/>
            <person name="Tu H."/>
            <person name="Van de Peer Y."/>
            <person name="Verrier P.J."/>
            <person name="Waters E."/>
            <person name="Wood A."/>
            <person name="Yang L."/>
            <person name="Cove D."/>
            <person name="Cuming A."/>
            <person name="Hasebe M."/>
            <person name="Lucas S."/>
            <person name="Mishler D.B."/>
            <person name="Reski R."/>
            <person name="Grigoriev I."/>
            <person name="Quatrano R.S."/>
            <person name="Boore J.L."/>
        </authorList>
    </citation>
    <scope>NUCLEOTIDE SEQUENCE [LARGE SCALE GENOMIC DNA]</scope>
    <source>
        <strain evidence="3 4">cv. Gransden 2004</strain>
    </source>
</reference>
<dbReference type="GO" id="GO:0061630">
    <property type="term" value="F:ubiquitin protein ligase activity"/>
    <property type="evidence" value="ECO:0007669"/>
    <property type="project" value="UniProtKB-UniRule"/>
</dbReference>
<dbReference type="GO" id="GO:0071596">
    <property type="term" value="P:ubiquitin-dependent protein catabolic process via the N-end rule pathway"/>
    <property type="evidence" value="ECO:0007669"/>
    <property type="project" value="UniProtKB-UniRule"/>
</dbReference>
<keyword evidence="1" id="KW-0833">Ubl conjugation pathway</keyword>
<dbReference type="GeneID" id="112274740"/>
<evidence type="ECO:0000256" key="1">
    <source>
        <dbReference type="RuleBase" id="RU366018"/>
    </source>
</evidence>
<accession>A0A2K1IMR2</accession>
<organism evidence="2">
    <name type="scientific">Physcomitrium patens</name>
    <name type="common">Spreading-leaved earth moss</name>
    <name type="synonym">Physcomitrella patens</name>
    <dbReference type="NCBI Taxonomy" id="3218"/>
    <lineage>
        <taxon>Eukaryota</taxon>
        <taxon>Viridiplantae</taxon>
        <taxon>Streptophyta</taxon>
        <taxon>Embryophyta</taxon>
        <taxon>Bryophyta</taxon>
        <taxon>Bryophytina</taxon>
        <taxon>Bryopsida</taxon>
        <taxon>Funariidae</taxon>
        <taxon>Funariales</taxon>
        <taxon>Funariaceae</taxon>
        <taxon>Physcomitrium</taxon>
    </lineage>
</organism>
<evidence type="ECO:0000313" key="4">
    <source>
        <dbReference type="Proteomes" id="UP000006727"/>
    </source>
</evidence>
<gene>
    <name evidence="3" type="primary">LOC112274740</name>
    <name evidence="2" type="ORF">PHYPA_026874</name>
</gene>
<keyword evidence="1" id="KW-0479">Metal-binding</keyword>
<dbReference type="EnsemblPlants" id="Pp3c22_8160V3.2">
    <property type="protein sequence ID" value="Pp3c22_8160V3.2"/>
    <property type="gene ID" value="Pp3c22_8160"/>
</dbReference>
<comment type="pathway">
    <text evidence="1">Protein modification; protein ubiquitination.</text>
</comment>
<proteinExistence type="inferred from homology"/>
<dbReference type="UniPathway" id="UPA00143"/>
<dbReference type="EnsemblPlants" id="Pp3c22_8160V3.1">
    <property type="protein sequence ID" value="Pp3c22_8160V3.1"/>
    <property type="gene ID" value="Pp3c22_8160"/>
</dbReference>
<comment type="similarity">
    <text evidence="1">Belongs to the E3 ubiquitin-protein ligase UBR1-like family.</text>
</comment>
<dbReference type="EMBL" id="ABEU02000022">
    <property type="protein sequence ID" value="PNR30558.1"/>
    <property type="molecule type" value="Genomic_DNA"/>
</dbReference>
<comment type="catalytic activity">
    <reaction evidence="1">
        <text>S-ubiquitinyl-[E2 ubiquitin-conjugating enzyme]-L-cysteine + [acceptor protein]-L-lysine = [E2 ubiquitin-conjugating enzyme]-L-cysteine + N(6)-ubiquitinyl-[acceptor protein]-L-lysine.</text>
        <dbReference type="EC" id="2.3.2.27"/>
    </reaction>
</comment>
<evidence type="ECO:0000313" key="2">
    <source>
        <dbReference type="EMBL" id="PNR30558.1"/>
    </source>
</evidence>
<keyword evidence="1" id="KW-0863">Zinc-finger</keyword>
<keyword evidence="1" id="KW-0862">Zinc</keyword>
<dbReference type="Gramene" id="Pp3c22_8160V3.1">
    <property type="protein sequence ID" value="Pp3c22_8160V3.1"/>
    <property type="gene ID" value="Pp3c22_8160"/>
</dbReference>
<keyword evidence="1" id="KW-0808">Transferase</keyword>
<evidence type="ECO:0000313" key="3">
    <source>
        <dbReference type="EnsemblPlants" id="Pp3c22_8160V3.1"/>
    </source>
</evidence>
<dbReference type="AlphaFoldDB" id="A0A2K1IMR2"/>
<dbReference type="KEGG" id="ppp:112274740"/>
<dbReference type="PANTHER" id="PTHR21497">
    <property type="entry name" value="UBIQUITIN LIGASE E3 ALPHA-RELATED"/>
    <property type="match status" value="1"/>
</dbReference>
<name>A0A2K1IMR2_PHYPA</name>
<reference evidence="3" key="3">
    <citation type="submission" date="2020-12" db="UniProtKB">
        <authorList>
            <consortium name="EnsemblPlants"/>
        </authorList>
    </citation>
    <scope>IDENTIFICATION</scope>
</reference>
<dbReference type="Proteomes" id="UP000006727">
    <property type="component" value="Chromosome 22"/>
</dbReference>
<dbReference type="GO" id="GO:0008270">
    <property type="term" value="F:zinc ion binding"/>
    <property type="evidence" value="ECO:0007669"/>
    <property type="project" value="UniProtKB-UniRule"/>
</dbReference>
<dbReference type="RefSeq" id="XP_024360222.1">
    <property type="nucleotide sequence ID" value="XM_024504454.2"/>
</dbReference>
<dbReference type="GO" id="GO:0016567">
    <property type="term" value="P:protein ubiquitination"/>
    <property type="evidence" value="ECO:0007669"/>
    <property type="project" value="UniProtKB-UniRule"/>
</dbReference>
<keyword evidence="4" id="KW-1185">Reference proteome</keyword>
<dbReference type="EC" id="2.3.2.27" evidence="1"/>
<comment type="function">
    <text evidence="1">Ubiquitin ligase protein which is a component of the N-end rule pathway. Recognizes and binds to proteins bearing specific N-terminal residues that are destabilizing according to the N-end rule, leading to their ubiquitination and subsequent degradation.</text>
</comment>
<reference evidence="2 4" key="2">
    <citation type="journal article" date="2018" name="Plant J.">
        <title>The Physcomitrella patens chromosome-scale assembly reveals moss genome structure and evolution.</title>
        <authorList>
            <person name="Lang D."/>
            <person name="Ullrich K.K."/>
            <person name="Murat F."/>
            <person name="Fuchs J."/>
            <person name="Jenkins J."/>
            <person name="Haas F.B."/>
            <person name="Piednoel M."/>
            <person name="Gundlach H."/>
            <person name="Van Bel M."/>
            <person name="Meyberg R."/>
            <person name="Vives C."/>
            <person name="Morata J."/>
            <person name="Symeonidi A."/>
            <person name="Hiss M."/>
            <person name="Muchero W."/>
            <person name="Kamisugi Y."/>
            <person name="Saleh O."/>
            <person name="Blanc G."/>
            <person name="Decker E.L."/>
            <person name="van Gessel N."/>
            <person name="Grimwood J."/>
            <person name="Hayes R.D."/>
            <person name="Graham S.W."/>
            <person name="Gunter L.E."/>
            <person name="McDaniel S.F."/>
            <person name="Hoernstein S.N.W."/>
            <person name="Larsson A."/>
            <person name="Li F.W."/>
            <person name="Perroud P.F."/>
            <person name="Phillips J."/>
            <person name="Ranjan P."/>
            <person name="Rokshar D.S."/>
            <person name="Rothfels C.J."/>
            <person name="Schneider L."/>
            <person name="Shu S."/>
            <person name="Stevenson D.W."/>
            <person name="Thummler F."/>
            <person name="Tillich M."/>
            <person name="Villarreal Aguilar J.C."/>
            <person name="Widiez T."/>
            <person name="Wong G.K."/>
            <person name="Wymore A."/>
            <person name="Zhang Y."/>
            <person name="Zimmer A.D."/>
            <person name="Quatrano R.S."/>
            <person name="Mayer K.F.X."/>
            <person name="Goodstein D."/>
            <person name="Casacuberta J.M."/>
            <person name="Vandepoele K."/>
            <person name="Reski R."/>
            <person name="Cuming A.C."/>
            <person name="Tuskan G.A."/>
            <person name="Maumus F."/>
            <person name="Salse J."/>
            <person name="Schmutz J."/>
            <person name="Rensing S.A."/>
        </authorList>
    </citation>
    <scope>NUCLEOTIDE SEQUENCE [LARGE SCALE GENOMIC DNA]</scope>
    <source>
        <strain evidence="3 4">cv. Gransden 2004</strain>
    </source>
</reference>
<dbReference type="OrthoDB" id="26387at2759"/>